<dbReference type="OrthoDB" id="5060046at2759"/>
<dbReference type="AlphaFoldDB" id="A0A8H5TE39"/>
<comment type="caution">
    <text evidence="1">The sequence shown here is derived from an EMBL/GenBank/DDBJ whole genome shotgun (WGS) entry which is preliminary data.</text>
</comment>
<evidence type="ECO:0008006" key="3">
    <source>
        <dbReference type="Google" id="ProtNLM"/>
    </source>
</evidence>
<protein>
    <recommendedName>
        <fullName evidence="3">F-box domain-containing protein</fullName>
    </recommendedName>
</protein>
<accession>A0A8H5TE39</accession>
<dbReference type="EMBL" id="JAAGWQ010000075">
    <property type="protein sequence ID" value="KAF5670509.1"/>
    <property type="molecule type" value="Genomic_DNA"/>
</dbReference>
<sequence>MCQQPITFEGLPFDIHVEVARHLNYQEILGLKATNHYFNTVLNPRAVLGMQQIRDFVIERDEYLHEIAEALSLCTPPHRQRQGLEKLPTHILKKVSRDLDDIVKPNQWVVLHTRYRFVRDKWADDMENNPSRGEV</sequence>
<dbReference type="Proteomes" id="UP000567885">
    <property type="component" value="Unassembled WGS sequence"/>
</dbReference>
<proteinExistence type="predicted"/>
<name>A0A8H5TE39_FUSHE</name>
<organism evidence="1 2">
    <name type="scientific">Fusarium heterosporum</name>
    <dbReference type="NCBI Taxonomy" id="42747"/>
    <lineage>
        <taxon>Eukaryota</taxon>
        <taxon>Fungi</taxon>
        <taxon>Dikarya</taxon>
        <taxon>Ascomycota</taxon>
        <taxon>Pezizomycotina</taxon>
        <taxon>Sordariomycetes</taxon>
        <taxon>Hypocreomycetidae</taxon>
        <taxon>Hypocreales</taxon>
        <taxon>Nectriaceae</taxon>
        <taxon>Fusarium</taxon>
        <taxon>Fusarium heterosporum species complex</taxon>
    </lineage>
</organism>
<evidence type="ECO:0000313" key="2">
    <source>
        <dbReference type="Proteomes" id="UP000567885"/>
    </source>
</evidence>
<gene>
    <name evidence="1" type="ORF">FHETE_4416</name>
</gene>
<keyword evidence="2" id="KW-1185">Reference proteome</keyword>
<reference evidence="1 2" key="1">
    <citation type="submission" date="2020-05" db="EMBL/GenBank/DDBJ databases">
        <title>Identification and distribution of gene clusters putatively required for synthesis of sphingolipid metabolism inhibitors in phylogenetically diverse species of the filamentous fungus Fusarium.</title>
        <authorList>
            <person name="Kim H.-S."/>
            <person name="Busman M."/>
            <person name="Brown D.W."/>
            <person name="Divon H."/>
            <person name="Uhlig S."/>
            <person name="Proctor R.H."/>
        </authorList>
    </citation>
    <scope>NUCLEOTIDE SEQUENCE [LARGE SCALE GENOMIC DNA]</scope>
    <source>
        <strain evidence="1 2">NRRL 20693</strain>
    </source>
</reference>
<evidence type="ECO:0000313" key="1">
    <source>
        <dbReference type="EMBL" id="KAF5670509.1"/>
    </source>
</evidence>